<evidence type="ECO:0000256" key="2">
    <source>
        <dbReference type="ARBA" id="ARBA00022679"/>
    </source>
</evidence>
<evidence type="ECO:0000256" key="5">
    <source>
        <dbReference type="ARBA" id="ARBA00022723"/>
    </source>
</evidence>
<dbReference type="Gene3D" id="2.70.160.11">
    <property type="entry name" value="Hnrnp arginine n-methyltransferase1"/>
    <property type="match status" value="1"/>
</dbReference>
<dbReference type="Pfam" id="PF00111">
    <property type="entry name" value="Fer2"/>
    <property type="match status" value="1"/>
</dbReference>
<evidence type="ECO:0000313" key="15">
    <source>
        <dbReference type="EMBL" id="OUC49594.1"/>
    </source>
</evidence>
<keyword evidence="10" id="KW-0472">Membrane</keyword>
<accession>A0A1Y3EWQ6</accession>
<dbReference type="CDD" id="cd00207">
    <property type="entry name" value="fer2"/>
    <property type="match status" value="1"/>
</dbReference>
<evidence type="ECO:0000256" key="6">
    <source>
        <dbReference type="ARBA" id="ARBA00023004"/>
    </source>
</evidence>
<name>A0A1Y3EWQ6_9BILA</name>
<keyword evidence="2 9" id="KW-0808">Transferase</keyword>
<feature type="domain" description="2Fe-2S ferredoxin-type" evidence="11">
    <location>
        <begin position="563"/>
        <end position="638"/>
    </location>
</feature>
<dbReference type="Pfam" id="PF17285">
    <property type="entry name" value="PRMT5_TIM"/>
    <property type="match status" value="1"/>
</dbReference>
<dbReference type="InterPro" id="IPR001055">
    <property type="entry name" value="Adrenodoxin-like"/>
</dbReference>
<dbReference type="InterPro" id="IPR018298">
    <property type="entry name" value="Adrenodoxin_Fe-S_BS"/>
</dbReference>
<dbReference type="InterPro" id="IPR025799">
    <property type="entry name" value="Arg_MeTrfase"/>
</dbReference>
<dbReference type="PRINTS" id="PR00355">
    <property type="entry name" value="ADRENODOXIN"/>
</dbReference>
<dbReference type="InterPro" id="IPR029063">
    <property type="entry name" value="SAM-dependent_MTases_sf"/>
</dbReference>
<dbReference type="Pfam" id="PF17286">
    <property type="entry name" value="PRMT5_C"/>
    <property type="match status" value="1"/>
</dbReference>
<keyword evidence="1 9" id="KW-0489">Methyltransferase</keyword>
<dbReference type="InterPro" id="IPR035247">
    <property type="entry name" value="PRMT5_TIM"/>
</dbReference>
<reference evidence="15 16" key="1">
    <citation type="submission" date="2015-04" db="EMBL/GenBank/DDBJ databases">
        <title>Draft genome of the roundworm Trichinella nativa.</title>
        <authorList>
            <person name="Mitreva M."/>
        </authorList>
    </citation>
    <scope>NUCLEOTIDE SEQUENCE [LARGE SCALE GENOMIC DNA]</scope>
    <source>
        <strain evidence="15 16">ISS45</strain>
    </source>
</reference>
<dbReference type="Gene3D" id="3.20.20.150">
    <property type="entry name" value="Divalent-metal-dependent TIM barrel enzymes"/>
    <property type="match status" value="1"/>
</dbReference>
<dbReference type="PROSITE" id="PS00814">
    <property type="entry name" value="ADX"/>
    <property type="match status" value="1"/>
</dbReference>
<evidence type="ECO:0000259" key="11">
    <source>
        <dbReference type="Pfam" id="PF00111"/>
    </source>
</evidence>
<feature type="transmembrane region" description="Helical" evidence="10">
    <location>
        <begin position="486"/>
        <end position="506"/>
    </location>
</feature>
<evidence type="ECO:0000256" key="10">
    <source>
        <dbReference type="SAM" id="Phobius"/>
    </source>
</evidence>
<evidence type="ECO:0000256" key="1">
    <source>
        <dbReference type="ARBA" id="ARBA00022603"/>
    </source>
</evidence>
<evidence type="ECO:0000256" key="7">
    <source>
        <dbReference type="ARBA" id="ARBA00023014"/>
    </source>
</evidence>
<gene>
    <name evidence="15" type="ORF">D917_05233</name>
</gene>
<dbReference type="GO" id="GO:0140647">
    <property type="term" value="P:P450-containing electron transport chain"/>
    <property type="evidence" value="ECO:0007669"/>
    <property type="project" value="InterPro"/>
</dbReference>
<comment type="cofactor">
    <cofactor evidence="8">
        <name>[2Fe-2S] cluster</name>
        <dbReference type="ChEBI" id="CHEBI:190135"/>
    </cofactor>
</comment>
<evidence type="ECO:0000256" key="4">
    <source>
        <dbReference type="ARBA" id="ARBA00022714"/>
    </source>
</evidence>
<keyword evidence="5" id="KW-0479">Metal-binding</keyword>
<dbReference type="InterPro" id="IPR035075">
    <property type="entry name" value="PRMT5"/>
</dbReference>
<dbReference type="SUPFAM" id="SSF53335">
    <property type="entry name" value="S-adenosyl-L-methionine-dependent methyltransferases"/>
    <property type="match status" value="1"/>
</dbReference>
<dbReference type="InterPro" id="IPR001041">
    <property type="entry name" value="2Fe-2S_ferredoxin-type"/>
</dbReference>
<dbReference type="Gene3D" id="3.10.20.30">
    <property type="match status" value="1"/>
</dbReference>
<keyword evidence="6" id="KW-0408">Iron</keyword>
<dbReference type="GO" id="GO:0005634">
    <property type="term" value="C:nucleus"/>
    <property type="evidence" value="ECO:0007669"/>
    <property type="project" value="TreeGrafter"/>
</dbReference>
<keyword evidence="10" id="KW-0812">Transmembrane</keyword>
<protein>
    <submittedName>
        <fullName evidence="15">2Fe-2S iron-sulfur cluster binding domain protein</fullName>
    </submittedName>
</protein>
<dbReference type="Pfam" id="PF05185">
    <property type="entry name" value="PRMT5"/>
    <property type="match status" value="1"/>
</dbReference>
<dbReference type="CDD" id="cd02440">
    <property type="entry name" value="AdoMet_MTases"/>
    <property type="match status" value="1"/>
</dbReference>
<keyword evidence="4" id="KW-0001">2Fe-2S</keyword>
<feature type="domain" description="PRMT5 oligomerisation" evidence="14">
    <location>
        <begin position="309"/>
        <end position="486"/>
    </location>
</feature>
<dbReference type="GO" id="GO:0032259">
    <property type="term" value="P:methylation"/>
    <property type="evidence" value="ECO:0007669"/>
    <property type="project" value="UniProtKB-KW"/>
</dbReference>
<comment type="caution">
    <text evidence="15">The sequence shown here is derived from an EMBL/GenBank/DDBJ whole genome shotgun (WGS) entry which is preliminary data.</text>
</comment>
<evidence type="ECO:0000259" key="13">
    <source>
        <dbReference type="Pfam" id="PF17285"/>
    </source>
</evidence>
<feature type="domain" description="PRMT5 arginine-N-methyltransferase" evidence="12">
    <location>
        <begin position="140"/>
        <end position="305"/>
    </location>
</feature>
<dbReference type="SUPFAM" id="SSF54292">
    <property type="entry name" value="2Fe-2S ferredoxin-like"/>
    <property type="match status" value="1"/>
</dbReference>
<dbReference type="GO" id="GO:0051537">
    <property type="term" value="F:2 iron, 2 sulfur cluster binding"/>
    <property type="evidence" value="ECO:0007669"/>
    <property type="project" value="UniProtKB-KW"/>
</dbReference>
<dbReference type="PANTHER" id="PTHR10738">
    <property type="entry name" value="PROTEIN ARGININE N-METHYLTRANSFERASE 5"/>
    <property type="match status" value="1"/>
</dbReference>
<proteinExistence type="predicted"/>
<keyword evidence="7" id="KW-0411">Iron-sulfur</keyword>
<feature type="domain" description="PRMT5 TIM barrel" evidence="13">
    <location>
        <begin position="10"/>
        <end position="123"/>
    </location>
</feature>
<evidence type="ECO:0000256" key="8">
    <source>
        <dbReference type="ARBA" id="ARBA00034078"/>
    </source>
</evidence>
<evidence type="ECO:0000259" key="14">
    <source>
        <dbReference type="Pfam" id="PF17286"/>
    </source>
</evidence>
<dbReference type="GO" id="GO:0005829">
    <property type="term" value="C:cytosol"/>
    <property type="evidence" value="ECO:0007669"/>
    <property type="project" value="TreeGrafter"/>
</dbReference>
<dbReference type="AlphaFoldDB" id="A0A1Y3EWQ6"/>
<dbReference type="Gene3D" id="3.40.50.150">
    <property type="entry name" value="Vaccinia Virus protein VP39"/>
    <property type="match status" value="1"/>
</dbReference>
<evidence type="ECO:0000256" key="9">
    <source>
        <dbReference type="PROSITE-ProRule" id="PRU01015"/>
    </source>
</evidence>
<keyword evidence="3 9" id="KW-0949">S-adenosyl-L-methionine</keyword>
<evidence type="ECO:0000259" key="12">
    <source>
        <dbReference type="Pfam" id="PF05185"/>
    </source>
</evidence>
<dbReference type="GO" id="GO:0046872">
    <property type="term" value="F:metal ion binding"/>
    <property type="evidence" value="ECO:0007669"/>
    <property type="project" value="UniProtKB-KW"/>
</dbReference>
<dbReference type="GO" id="GO:0006355">
    <property type="term" value="P:regulation of DNA-templated transcription"/>
    <property type="evidence" value="ECO:0007669"/>
    <property type="project" value="TreeGrafter"/>
</dbReference>
<evidence type="ECO:0000313" key="16">
    <source>
        <dbReference type="Proteomes" id="UP000243006"/>
    </source>
</evidence>
<organism evidence="15 16">
    <name type="scientific">Trichinella nativa</name>
    <dbReference type="NCBI Taxonomy" id="6335"/>
    <lineage>
        <taxon>Eukaryota</taxon>
        <taxon>Metazoa</taxon>
        <taxon>Ecdysozoa</taxon>
        <taxon>Nematoda</taxon>
        <taxon>Enoplea</taxon>
        <taxon>Dorylaimia</taxon>
        <taxon>Trichinellida</taxon>
        <taxon>Trichinellidae</taxon>
        <taxon>Trichinella</taxon>
    </lineage>
</organism>
<dbReference type="InterPro" id="IPR035248">
    <property type="entry name" value="PRMT5_C"/>
</dbReference>
<dbReference type="InterPro" id="IPR036010">
    <property type="entry name" value="2Fe-2S_ferredoxin-like_sf"/>
</dbReference>
<dbReference type="InterPro" id="IPR012675">
    <property type="entry name" value="Beta-grasp_dom_sf"/>
</dbReference>
<evidence type="ECO:0000256" key="3">
    <source>
        <dbReference type="ARBA" id="ARBA00022691"/>
    </source>
</evidence>
<dbReference type="Proteomes" id="UP000243006">
    <property type="component" value="Unassembled WGS sequence"/>
</dbReference>
<sequence length="700" mass="79779">MTFIWCRLPLTWNRIDETADDAWHLYHQLRTACGNDARLEVALEIGADLCDNMQILDRWTGESIGCLIIPSKVFQTSPGGDLPTVSEFHRQLLSILFARTSRAVLEFDSEQLDTIPINEYSFCVRNLYKNQRVLPMEKNSSVMRSYRDYLQLPLQPLFEDLSAATYEVFETDSVKYMQYEMAIKEAISDKISGNDVPFFNVIVCGAGRGPLVTAVLKALEHFAIPAFQLIAVEKNINAVSTLDHLNKTKWNRKVHIVHSDVRKFKPPAKADIIVSEMLGSFGDNELSPECLYEAMKFLKPDGVCIPQFYQSYLSPVHAPKLHYNAAQYRKQVEYNVNIINLLNERMLWNVDMLSILLLHLSLTTQSHYFHSLIKLDVSNAKPKQKNFYKVLKFRSEIDCELSGFLGYFYCILYKDHALSILPSNHTPNMRSWFSMFFPLVTPVMVKAGAEIEIHFWRNTGHGKVWYEWWLAKPTALPVQNPNGRSWSFAFIMVVMVFILHYQYLYVIQLSRVPPVLSYKVLYFKNAVPQVKAGFRVVQNATTEFPVDRIAVTFLTSHGDQFKAYGKIGDTLLDMVFNDNIPLDGFGICEGTCSCSTCHVILKREQYDYLPSPREDELDMLDLAYGLTDTSRLACQIVLTEQLDGMEVVVPVMLFSKTCFQIVKHGTSFHLGLIHGTAPTGRGSASISKGIVEYSGRASRK</sequence>
<dbReference type="GO" id="GO:0016274">
    <property type="term" value="F:protein-arginine N-methyltransferase activity"/>
    <property type="evidence" value="ECO:0007669"/>
    <property type="project" value="InterPro"/>
</dbReference>
<keyword evidence="10" id="KW-1133">Transmembrane helix</keyword>
<dbReference type="EMBL" id="LVZM01000711">
    <property type="protein sequence ID" value="OUC49594.1"/>
    <property type="molecule type" value="Genomic_DNA"/>
</dbReference>
<dbReference type="PANTHER" id="PTHR10738:SF0">
    <property type="entry name" value="PROTEIN ARGININE N-METHYLTRANSFERASE 5"/>
    <property type="match status" value="1"/>
</dbReference>
<dbReference type="PROSITE" id="PS51678">
    <property type="entry name" value="SAM_MT_PRMT"/>
    <property type="match status" value="1"/>
</dbReference>